<reference evidence="2" key="2">
    <citation type="submission" date="2019-07" db="EMBL/GenBank/DDBJ databases">
        <authorList>
            <person name="Yang Y."/>
            <person name="Bocs S."/>
            <person name="Baudouin L."/>
        </authorList>
    </citation>
    <scope>NUCLEOTIDE SEQUENCE</scope>
    <source>
        <tissue evidence="2">Spear leaf of Hainan Tall coconut</tissue>
    </source>
</reference>
<evidence type="ECO:0000256" key="1">
    <source>
        <dbReference type="PROSITE-ProRule" id="PRU00489"/>
    </source>
</evidence>
<evidence type="ECO:0008006" key="4">
    <source>
        <dbReference type="Google" id="ProtNLM"/>
    </source>
</evidence>
<comment type="caution">
    <text evidence="2">The sequence shown here is derived from an EMBL/GenBank/DDBJ whole genome shotgun (WGS) entry which is preliminary data.</text>
</comment>
<proteinExistence type="inferred from homology"/>
<accession>A0A8K0N147</accession>
<dbReference type="InterPro" id="IPR007757">
    <property type="entry name" value="MT-A70-like"/>
</dbReference>
<dbReference type="Proteomes" id="UP000797356">
    <property type="component" value="Chromosome 5"/>
</dbReference>
<dbReference type="PROSITE" id="PS51143">
    <property type="entry name" value="MT_A70"/>
    <property type="match status" value="1"/>
</dbReference>
<dbReference type="EMBL" id="CM017876">
    <property type="protein sequence ID" value="KAG1342117.1"/>
    <property type="molecule type" value="Genomic_DNA"/>
</dbReference>
<keyword evidence="3" id="KW-1185">Reference proteome</keyword>
<dbReference type="PANTHER" id="PTHR12829">
    <property type="entry name" value="N6-ADENOSINE-METHYLTRANSFERASE"/>
    <property type="match status" value="1"/>
</dbReference>
<dbReference type="Pfam" id="PF05063">
    <property type="entry name" value="MT-A70"/>
    <property type="match status" value="1"/>
</dbReference>
<dbReference type="GO" id="GO:0008168">
    <property type="term" value="F:methyltransferase activity"/>
    <property type="evidence" value="ECO:0007669"/>
    <property type="project" value="TreeGrafter"/>
</dbReference>
<evidence type="ECO:0000313" key="2">
    <source>
        <dbReference type="EMBL" id="KAG1342117.1"/>
    </source>
</evidence>
<comment type="similarity">
    <text evidence="1">Belongs to the MT-A70-like family.</text>
</comment>
<dbReference type="OrthoDB" id="61116at2759"/>
<gene>
    <name evidence="2" type="ORF">COCNU_05G003460</name>
</gene>
<dbReference type="PANTHER" id="PTHR12829:SF4">
    <property type="entry name" value="N(6)-ADENINE-SPECIFIC METHYLTRANSFERASE METTL4"/>
    <property type="match status" value="1"/>
</dbReference>
<protein>
    <recommendedName>
        <fullName evidence="4">Methyltransferase-like protein 2</fullName>
    </recommendedName>
</protein>
<evidence type="ECO:0000313" key="3">
    <source>
        <dbReference type="Proteomes" id="UP000797356"/>
    </source>
</evidence>
<name>A0A8K0N147_COCNU</name>
<dbReference type="AlphaFoldDB" id="A0A8K0N147"/>
<sequence>MSDLRQMRNLIPAKSDRGFNLIVIDPPWENGSVHQKAAYPTLPNRYFLYLPVKELAHAEGALVALWMTNREKLHMFVEKDLFPAWGVTNVTLCYWLKVKPDGSLIGELDLFHHRPYEYLLLGYINMEVFFFCAVMSIHGSSYFYVQFHGCKETFYLNFMIGCRILIQNACQQLVWKMLVLSSAFQVSTQGSPL</sequence>
<dbReference type="GO" id="GO:0005634">
    <property type="term" value="C:nucleus"/>
    <property type="evidence" value="ECO:0007669"/>
    <property type="project" value="TreeGrafter"/>
</dbReference>
<reference evidence="2" key="1">
    <citation type="journal article" date="2017" name="Gigascience">
        <title>The genome draft of coconut (Cocos nucifera).</title>
        <authorList>
            <person name="Xiao Y."/>
            <person name="Xu P."/>
            <person name="Fan H."/>
            <person name="Baudouin L."/>
            <person name="Xia W."/>
            <person name="Bocs S."/>
            <person name="Xu J."/>
            <person name="Li Q."/>
            <person name="Guo A."/>
            <person name="Zhou L."/>
            <person name="Li J."/>
            <person name="Wu Y."/>
            <person name="Ma Z."/>
            <person name="Armero A."/>
            <person name="Issali A.E."/>
            <person name="Liu N."/>
            <person name="Peng M."/>
            <person name="Yang Y."/>
        </authorList>
    </citation>
    <scope>NUCLEOTIDE SEQUENCE</scope>
    <source>
        <tissue evidence="2">Spear leaf of Hainan Tall coconut</tissue>
    </source>
</reference>
<organism evidence="2 3">
    <name type="scientific">Cocos nucifera</name>
    <name type="common">Coconut palm</name>
    <dbReference type="NCBI Taxonomy" id="13894"/>
    <lineage>
        <taxon>Eukaryota</taxon>
        <taxon>Viridiplantae</taxon>
        <taxon>Streptophyta</taxon>
        <taxon>Embryophyta</taxon>
        <taxon>Tracheophyta</taxon>
        <taxon>Spermatophyta</taxon>
        <taxon>Magnoliopsida</taxon>
        <taxon>Liliopsida</taxon>
        <taxon>Arecaceae</taxon>
        <taxon>Arecoideae</taxon>
        <taxon>Cocoseae</taxon>
        <taxon>Attaleinae</taxon>
        <taxon>Cocos</taxon>
    </lineage>
</organism>